<protein>
    <submittedName>
        <fullName evidence="4">XdhC/CoxI family protein</fullName>
    </submittedName>
</protein>
<gene>
    <name evidence="4" type="ORF">V2V91_04320</name>
</gene>
<organism evidence="4 5">
    <name type="scientific">Microbacterium schleiferi</name>
    <dbReference type="NCBI Taxonomy" id="69362"/>
    <lineage>
        <taxon>Bacteria</taxon>
        <taxon>Bacillati</taxon>
        <taxon>Actinomycetota</taxon>
        <taxon>Actinomycetes</taxon>
        <taxon>Micrococcales</taxon>
        <taxon>Microbacteriaceae</taxon>
        <taxon>Microbacterium</taxon>
    </lineage>
</organism>
<dbReference type="Pfam" id="PF02625">
    <property type="entry name" value="XdhC_CoxI"/>
    <property type="match status" value="1"/>
</dbReference>
<feature type="region of interest" description="Disordered" evidence="1">
    <location>
        <begin position="353"/>
        <end position="380"/>
    </location>
</feature>
<feature type="domain" description="XdhC Rossmann" evidence="3">
    <location>
        <begin position="202"/>
        <end position="344"/>
    </location>
</feature>
<dbReference type="InterPro" id="IPR003777">
    <property type="entry name" value="XdhC_CoxI"/>
</dbReference>
<dbReference type="Gene3D" id="3.40.50.720">
    <property type="entry name" value="NAD(P)-binding Rossmann-like Domain"/>
    <property type="match status" value="1"/>
</dbReference>
<evidence type="ECO:0000313" key="4">
    <source>
        <dbReference type="EMBL" id="MEF2254362.1"/>
    </source>
</evidence>
<dbReference type="EMBL" id="JAZHOV010000002">
    <property type="protein sequence ID" value="MEF2254362.1"/>
    <property type="molecule type" value="Genomic_DNA"/>
</dbReference>
<evidence type="ECO:0000256" key="1">
    <source>
        <dbReference type="SAM" id="MobiDB-lite"/>
    </source>
</evidence>
<evidence type="ECO:0000259" key="3">
    <source>
        <dbReference type="Pfam" id="PF13478"/>
    </source>
</evidence>
<reference evidence="4 5" key="1">
    <citation type="submission" date="2024-01" db="EMBL/GenBank/DDBJ databases">
        <title>the genome sequence of strain Microbacterium schleiferi NBRC 15075.</title>
        <authorList>
            <person name="Ding Y."/>
            <person name="Zhang G."/>
        </authorList>
    </citation>
    <scope>NUCLEOTIDE SEQUENCE [LARGE SCALE GENOMIC DNA]</scope>
    <source>
        <strain evidence="4 5">NBRC 15075</strain>
    </source>
</reference>
<feature type="domain" description="XdhC- CoxI" evidence="2">
    <location>
        <begin position="11"/>
        <end position="78"/>
    </location>
</feature>
<sequence length="395" mass="41359">MREILDPAAAWVAEERQFALAVLVSAQASSPRELGAAMIVDAGGVVFGNVSAGCVDGDVHDLCLQAIETGESTRVRYGISEETAFEAGLSCGGVIDVLVLPVLPGSTAAAAIADLHAAILRREPCALGIVTAGTTRGALVLTREDADAEADLRLVTDSGIRAALTGDLKRLRTDAHALTLRYGTDVDPLEVLGLPFPHAPRLIIIGAVEFSVALSRLGAASGFEVTVCDPRDAFAAPARFPDAHEVVHEWPHDYLTRTPIDARTAICVLTHDPRFDVPALSIALRSPAGYVGAMGSRRTHDDRARRLREAGVTDAEAEHLRSPIGLALGGRTPEETALSILAEIVMVRSGGRGGALRDTTGPVHPALTTPDEPRFQPGAEEGIACAPGAGVVMPR</sequence>
<name>A0ABU7V3W0_9MICO</name>
<accession>A0ABU7V3W0</accession>
<evidence type="ECO:0000313" key="5">
    <source>
        <dbReference type="Proteomes" id="UP001351900"/>
    </source>
</evidence>
<comment type="caution">
    <text evidence="4">The sequence shown here is derived from an EMBL/GenBank/DDBJ whole genome shotgun (WGS) entry which is preliminary data.</text>
</comment>
<dbReference type="PANTHER" id="PTHR30388">
    <property type="entry name" value="ALDEHYDE OXIDOREDUCTASE MOLYBDENUM COFACTOR ASSEMBLY PROTEIN"/>
    <property type="match status" value="1"/>
</dbReference>
<dbReference type="Pfam" id="PF13478">
    <property type="entry name" value="XdhC_C"/>
    <property type="match status" value="1"/>
</dbReference>
<dbReference type="RefSeq" id="WP_331790924.1">
    <property type="nucleotide sequence ID" value="NZ_BAAAUO010000005.1"/>
</dbReference>
<dbReference type="Proteomes" id="UP001351900">
    <property type="component" value="Unassembled WGS sequence"/>
</dbReference>
<proteinExistence type="predicted"/>
<dbReference type="PANTHER" id="PTHR30388:SF4">
    <property type="entry name" value="MOLYBDENUM COFACTOR INSERTION CHAPERONE PAOD"/>
    <property type="match status" value="1"/>
</dbReference>
<evidence type="ECO:0000259" key="2">
    <source>
        <dbReference type="Pfam" id="PF02625"/>
    </source>
</evidence>
<dbReference type="InterPro" id="IPR027051">
    <property type="entry name" value="XdhC_Rossmann_dom"/>
</dbReference>
<dbReference type="InterPro" id="IPR052698">
    <property type="entry name" value="MoCofactor_Util/Proc"/>
</dbReference>
<keyword evidence="5" id="KW-1185">Reference proteome</keyword>